<feature type="region of interest" description="Disordered" evidence="4">
    <location>
        <begin position="24"/>
        <end position="52"/>
    </location>
</feature>
<dbReference type="OrthoDB" id="358201at2"/>
<protein>
    <submittedName>
        <fullName evidence="6">Sugar ABC transporter sugar-binding protein</fullName>
    </submittedName>
</protein>
<dbReference type="InterPro" id="IPR006059">
    <property type="entry name" value="SBP"/>
</dbReference>
<evidence type="ECO:0000256" key="4">
    <source>
        <dbReference type="SAM" id="MobiDB-lite"/>
    </source>
</evidence>
<evidence type="ECO:0000313" key="6">
    <source>
        <dbReference type="EMBL" id="BAN03566.1"/>
    </source>
</evidence>
<evidence type="ECO:0000256" key="5">
    <source>
        <dbReference type="SAM" id="SignalP"/>
    </source>
</evidence>
<dbReference type="PROSITE" id="PS51257">
    <property type="entry name" value="PROKAR_LIPOPROTEIN"/>
    <property type="match status" value="1"/>
</dbReference>
<dbReference type="Proteomes" id="UP000011863">
    <property type="component" value="Chromosome"/>
</dbReference>
<gene>
    <name evidence="6" type="ORF">YM304_32520</name>
</gene>
<dbReference type="RefSeq" id="WP_015442813.1">
    <property type="nucleotide sequence ID" value="NC_020520.1"/>
</dbReference>
<feature type="compositionally biased region" description="Low complexity" evidence="4">
    <location>
        <begin position="31"/>
        <end position="45"/>
    </location>
</feature>
<dbReference type="Pfam" id="PF01547">
    <property type="entry name" value="SBP_bac_1"/>
    <property type="match status" value="1"/>
</dbReference>
<dbReference type="PANTHER" id="PTHR43649:SF34">
    <property type="entry name" value="ABC TRANSPORTER PERIPLASMIC-BINDING PROTEIN YCJN-RELATED"/>
    <property type="match status" value="1"/>
</dbReference>
<evidence type="ECO:0000256" key="3">
    <source>
        <dbReference type="ARBA" id="ARBA00022729"/>
    </source>
</evidence>
<name>A0A6C7EHW0_ILUCY</name>
<dbReference type="Gene3D" id="3.40.190.10">
    <property type="entry name" value="Periplasmic binding protein-like II"/>
    <property type="match status" value="2"/>
</dbReference>
<accession>A0A6C7EHW0</accession>
<sequence>MRSTKLFRVAAVTACLGLVAAACGSDDDSSAGDTTAASADSTGTDEPANSGETVGITILGTLKAEIEEPFAEAVEAYNASQSAYELESLPLGGGEFLQTATGLYSSGNAPTIMVMQQEIPEFQDRLLDLAGTAAIEAALPGTLDLATLDDGRIVGAPQTIEAYGLLYNQAVLDEAVGGTFDPASIATRSDLAALFEQIDALDSTQAAIQVSPMDWSLGAHLTNSMYAAQSADRGERLAFMDELKAGSVTLTDDPVFTGWLDTVDLMLEYNQLKSSPLDGDYDPAVLALSSGEVGFWFMGNWAVPNLLEAAPDGSFGILPLPVSDDPADYGNTQVAVGVPAYIVVDAEQSSAEQQAGAIDFINWLTTTDEGKVFYSEKFEFLPAYADMADPTASMNQQIVDYASSGATLEWMNSVYPIDGWPTFGASMQKYISGNIDRDGLAGEFQDYWTTVE</sequence>
<dbReference type="SUPFAM" id="SSF53850">
    <property type="entry name" value="Periplasmic binding protein-like II"/>
    <property type="match status" value="1"/>
</dbReference>
<dbReference type="PANTHER" id="PTHR43649">
    <property type="entry name" value="ARABINOSE-BINDING PROTEIN-RELATED"/>
    <property type="match status" value="1"/>
</dbReference>
<dbReference type="InterPro" id="IPR050490">
    <property type="entry name" value="Bact_solute-bd_prot1"/>
</dbReference>
<keyword evidence="7" id="KW-1185">Reference proteome</keyword>
<dbReference type="AlphaFoldDB" id="A0A6C7EHW0"/>
<evidence type="ECO:0000256" key="1">
    <source>
        <dbReference type="ARBA" id="ARBA00008520"/>
    </source>
</evidence>
<evidence type="ECO:0000313" key="7">
    <source>
        <dbReference type="Proteomes" id="UP000011863"/>
    </source>
</evidence>
<evidence type="ECO:0000256" key="2">
    <source>
        <dbReference type="ARBA" id="ARBA00022448"/>
    </source>
</evidence>
<dbReference type="EMBL" id="AP012057">
    <property type="protein sequence ID" value="BAN03566.1"/>
    <property type="molecule type" value="Genomic_DNA"/>
</dbReference>
<reference evidence="6 7" key="1">
    <citation type="journal article" date="2013" name="Int. J. Syst. Evol. Microbiol.">
        <title>Ilumatobacter nonamiense sp. nov. and Ilumatobacter coccineum sp. nov., isolated from seashore sand.</title>
        <authorList>
            <person name="Matsumoto A."/>
            <person name="Kasai H."/>
            <person name="Matsuo Y."/>
            <person name="Shizuri Y."/>
            <person name="Ichikawa N."/>
            <person name="Fujita N."/>
            <person name="Omura S."/>
            <person name="Takahashi Y."/>
        </authorList>
    </citation>
    <scope>NUCLEOTIDE SEQUENCE [LARGE SCALE GENOMIC DNA]</scope>
    <source>
        <strain evidence="7">NBRC 103263 / KCTC 29153 / YM16-304</strain>
    </source>
</reference>
<feature type="signal peptide" evidence="5">
    <location>
        <begin position="1"/>
        <end position="21"/>
    </location>
</feature>
<keyword evidence="2" id="KW-0813">Transport</keyword>
<dbReference type="KEGG" id="aym:YM304_32520"/>
<comment type="similarity">
    <text evidence="1">Belongs to the bacterial solute-binding protein 1 family.</text>
</comment>
<proteinExistence type="inferred from homology"/>
<keyword evidence="3 5" id="KW-0732">Signal</keyword>
<organism evidence="6 7">
    <name type="scientific">Ilumatobacter coccineus (strain NBRC 103263 / KCTC 29153 / YM16-304)</name>
    <dbReference type="NCBI Taxonomy" id="1313172"/>
    <lineage>
        <taxon>Bacteria</taxon>
        <taxon>Bacillati</taxon>
        <taxon>Actinomycetota</taxon>
        <taxon>Acidimicrobiia</taxon>
        <taxon>Acidimicrobiales</taxon>
        <taxon>Ilumatobacteraceae</taxon>
        <taxon>Ilumatobacter</taxon>
    </lineage>
</organism>
<feature type="chain" id="PRO_5039502183" evidence="5">
    <location>
        <begin position="22"/>
        <end position="452"/>
    </location>
</feature>